<dbReference type="Proteomes" id="UP000694864">
    <property type="component" value="Chromosome 5"/>
</dbReference>
<organism evidence="2 3">
    <name type="scientific">Camelina sativa</name>
    <name type="common">False flax</name>
    <name type="synonym">Myagrum sativum</name>
    <dbReference type="NCBI Taxonomy" id="90675"/>
    <lineage>
        <taxon>Eukaryota</taxon>
        <taxon>Viridiplantae</taxon>
        <taxon>Streptophyta</taxon>
        <taxon>Embryophyta</taxon>
        <taxon>Tracheophyta</taxon>
        <taxon>Spermatophyta</taxon>
        <taxon>Magnoliopsida</taxon>
        <taxon>eudicotyledons</taxon>
        <taxon>Gunneridae</taxon>
        <taxon>Pentapetalae</taxon>
        <taxon>rosids</taxon>
        <taxon>malvids</taxon>
        <taxon>Brassicales</taxon>
        <taxon>Brassicaceae</taxon>
        <taxon>Camelineae</taxon>
        <taxon>Camelina</taxon>
    </lineage>
</organism>
<keyword evidence="1" id="KW-0472">Membrane</keyword>
<accession>A0ABM0ZBX1</accession>
<reference evidence="3" key="2">
    <citation type="submission" date="2025-08" db="UniProtKB">
        <authorList>
            <consortium name="RefSeq"/>
        </authorList>
    </citation>
    <scope>IDENTIFICATION</scope>
    <source>
        <tissue evidence="3">Leaf</tissue>
    </source>
</reference>
<evidence type="ECO:0000313" key="2">
    <source>
        <dbReference type="Proteomes" id="UP000694864"/>
    </source>
</evidence>
<dbReference type="InterPro" id="IPR051085">
    <property type="entry name" value="MB_O-acyltransferase"/>
</dbReference>
<evidence type="ECO:0000313" key="3">
    <source>
        <dbReference type="RefSeq" id="XP_010513489.1"/>
    </source>
</evidence>
<keyword evidence="1" id="KW-1133">Transmembrane helix</keyword>
<sequence length="162" mass="18862">MNTHNSRNAKWKQRELVLLLLYAIAFYAYVVWRSLRLSHDHYFKLYGLAPGWLIPNRRNDVSDAQWRNFRGNLPILTELFPHSLPVSFTFSRLQQPISFLLRFLQGQNTFLTCFGHSTYFFSSAIAFMKDIRFPFSGNSLNSWTTLGAHLDGIYASILLFCA</sequence>
<evidence type="ECO:0000256" key="1">
    <source>
        <dbReference type="SAM" id="Phobius"/>
    </source>
</evidence>
<proteinExistence type="predicted"/>
<protein>
    <submittedName>
        <fullName evidence="3">Uncharacterized protein LOC104789497</fullName>
    </submittedName>
</protein>
<keyword evidence="1" id="KW-0812">Transmembrane</keyword>
<feature type="transmembrane region" description="Helical" evidence="1">
    <location>
        <begin position="16"/>
        <end position="35"/>
    </location>
</feature>
<dbReference type="PANTHER" id="PTHR13285">
    <property type="entry name" value="ACYLTRANSFERASE"/>
    <property type="match status" value="1"/>
</dbReference>
<reference evidence="2" key="1">
    <citation type="journal article" date="2014" name="Nat. Commun.">
        <title>The emerging biofuel crop Camelina sativa retains a highly undifferentiated hexaploid genome structure.</title>
        <authorList>
            <person name="Kagale S."/>
            <person name="Koh C."/>
            <person name="Nixon J."/>
            <person name="Bollina V."/>
            <person name="Clarke W.E."/>
            <person name="Tuteja R."/>
            <person name="Spillane C."/>
            <person name="Robinson S.J."/>
            <person name="Links M.G."/>
            <person name="Clarke C."/>
            <person name="Higgins E.E."/>
            <person name="Huebert T."/>
            <person name="Sharpe A.G."/>
            <person name="Parkin I.A."/>
        </authorList>
    </citation>
    <scope>NUCLEOTIDE SEQUENCE [LARGE SCALE GENOMIC DNA]</scope>
    <source>
        <strain evidence="2">cv. DH55</strain>
    </source>
</reference>
<dbReference type="PANTHER" id="PTHR13285:SF18">
    <property type="entry name" value="PROTEIN-CYSTEINE N-PALMITOYLTRANSFERASE RASP"/>
    <property type="match status" value="1"/>
</dbReference>
<keyword evidence="2" id="KW-1185">Reference proteome</keyword>
<gene>
    <name evidence="3" type="primary">LOC104789497</name>
</gene>
<dbReference type="GeneID" id="104789497"/>
<dbReference type="RefSeq" id="XP_010513489.1">
    <property type="nucleotide sequence ID" value="XM_010515187.2"/>
</dbReference>
<name>A0ABM0ZBX1_CAMSA</name>